<keyword evidence="3" id="KW-1185">Reference proteome</keyword>
<evidence type="ECO:0000313" key="2">
    <source>
        <dbReference type="EMBL" id="MCX2941027.1"/>
    </source>
</evidence>
<keyword evidence="1" id="KW-0472">Membrane</keyword>
<feature type="transmembrane region" description="Helical" evidence="1">
    <location>
        <begin position="447"/>
        <end position="465"/>
    </location>
</feature>
<sequence>MLVALFTIVAIVGSFVVVRLGLPRVNVLTIFSAVWIPLILVGSYPRVLFPGFTHGTWTLLLLALAGIVLGTFLATIWRLSDPATPSDIEQHVSAVDVDRLIKIHVALCIVLFFYFLWQIYLIPQRLNINLNDILSIYFSSGNEGHQYRSLAFEARDLAHSSGYGIGGAAILQGLVSYILFFVGNISLFTGARLWLNKKRALAAVPLMLAAAFSIFSLQRSAFLLLATLFLFSVVATKWASPVAERVPADSTSEVCVGLSKNKSRQRRRRVAAVLIILLSVLVLFYPQYLRNRGTTNHVSPPELLLPYYLAGVGGLNYRDNNPDGGPVSFDGDSSVIVQATPGSYTFSDFFITLRRLDFPVHAAPLDFDYRTIEVSGVELHTNTGTMFFNFWLDFGLLGVFFITFGLALLTTFAQRLARQGRTVAIPALSLGMSAIFWSFSANYFLGNLRYILLIIAATVAIPRLLRMRDRSGFQTVRGLTPIG</sequence>
<gene>
    <name evidence="2" type="ORF">ORI27_30495</name>
</gene>
<keyword evidence="1" id="KW-0812">Transmembrane</keyword>
<name>A0ABT3SNB6_9MYCO</name>
<evidence type="ECO:0000313" key="3">
    <source>
        <dbReference type="Proteomes" id="UP001300745"/>
    </source>
</evidence>
<dbReference type="EMBL" id="JAPJDO010000055">
    <property type="protein sequence ID" value="MCX2941027.1"/>
    <property type="molecule type" value="Genomic_DNA"/>
</dbReference>
<protein>
    <submittedName>
        <fullName evidence="2">O-antigen ligase</fullName>
    </submittedName>
</protein>
<feature type="transmembrane region" description="Helical" evidence="1">
    <location>
        <begin position="57"/>
        <end position="79"/>
    </location>
</feature>
<accession>A0ABT3SNB6</accession>
<dbReference type="RefSeq" id="WP_266000901.1">
    <property type="nucleotide sequence ID" value="NZ_JAPJDN010000055.1"/>
</dbReference>
<feature type="transmembrane region" description="Helical" evidence="1">
    <location>
        <begin position="423"/>
        <end position="441"/>
    </location>
</feature>
<keyword evidence="2" id="KW-0436">Ligase</keyword>
<dbReference type="Proteomes" id="UP001300745">
    <property type="component" value="Unassembled WGS sequence"/>
</dbReference>
<feature type="transmembrane region" description="Helical" evidence="1">
    <location>
        <begin position="6"/>
        <end position="22"/>
    </location>
</feature>
<organism evidence="2 3">
    <name type="scientific">Mycobacterium pinniadriaticum</name>
    <dbReference type="NCBI Taxonomy" id="2994102"/>
    <lineage>
        <taxon>Bacteria</taxon>
        <taxon>Bacillati</taxon>
        <taxon>Actinomycetota</taxon>
        <taxon>Actinomycetes</taxon>
        <taxon>Mycobacteriales</taxon>
        <taxon>Mycobacteriaceae</taxon>
        <taxon>Mycobacterium</taxon>
    </lineage>
</organism>
<keyword evidence="1" id="KW-1133">Transmembrane helix</keyword>
<evidence type="ECO:0000256" key="1">
    <source>
        <dbReference type="SAM" id="Phobius"/>
    </source>
</evidence>
<feature type="transmembrane region" description="Helical" evidence="1">
    <location>
        <begin position="27"/>
        <end position="45"/>
    </location>
</feature>
<feature type="transmembrane region" description="Helical" evidence="1">
    <location>
        <begin position="270"/>
        <end position="288"/>
    </location>
</feature>
<feature type="transmembrane region" description="Helical" evidence="1">
    <location>
        <begin position="100"/>
        <end position="120"/>
    </location>
</feature>
<proteinExistence type="predicted"/>
<feature type="transmembrane region" description="Helical" evidence="1">
    <location>
        <begin position="223"/>
        <end position="240"/>
    </location>
</feature>
<reference evidence="2 3" key="1">
    <citation type="submission" date="2022-11" db="EMBL/GenBank/DDBJ databases">
        <title>Mycobacterium sp. nov.</title>
        <authorList>
            <person name="Papic B."/>
            <person name="Spicic S."/>
            <person name="Duvnjak S."/>
        </authorList>
    </citation>
    <scope>NUCLEOTIDE SEQUENCE [LARGE SCALE GENOMIC DNA]</scope>
    <source>
        <strain evidence="2 3">CVI_P4</strain>
    </source>
</reference>
<feature type="transmembrane region" description="Helical" evidence="1">
    <location>
        <begin position="200"/>
        <end position="217"/>
    </location>
</feature>
<comment type="caution">
    <text evidence="2">The sequence shown here is derived from an EMBL/GenBank/DDBJ whole genome shotgun (WGS) entry which is preliminary data.</text>
</comment>
<dbReference type="NCBIfam" id="TIGR04370">
    <property type="entry name" value="glyco_rpt_poly"/>
    <property type="match status" value="1"/>
</dbReference>
<feature type="transmembrane region" description="Helical" evidence="1">
    <location>
        <begin position="165"/>
        <end position="188"/>
    </location>
</feature>
<feature type="transmembrane region" description="Helical" evidence="1">
    <location>
        <begin position="390"/>
        <end position="411"/>
    </location>
</feature>
<dbReference type="GO" id="GO:0016874">
    <property type="term" value="F:ligase activity"/>
    <property type="evidence" value="ECO:0007669"/>
    <property type="project" value="UniProtKB-KW"/>
</dbReference>